<keyword evidence="6 10" id="KW-0863">Zinc-finger</keyword>
<dbReference type="InterPro" id="IPR001841">
    <property type="entry name" value="Znf_RING"/>
</dbReference>
<dbReference type="InterPro" id="IPR058731">
    <property type="entry name" value="Znf-B_box_ZFPL1-like"/>
</dbReference>
<dbReference type="InterPro" id="IPR039043">
    <property type="entry name" value="ZFPL1"/>
</dbReference>
<dbReference type="OMA" id="CEHCMVA"/>
<sequence>MGLCKCPKKKVTNQFCFEHRVNVCEHCMVSNHSKCVVQSYLQWLQDSDYDPNCHICRTELAEGDCIRLTCYHVFHWECLNKYAHSLPPQTSSEGYTCPICHVCIFPQPNVVSPVSEALKNALLGVNWARIGLGYPAIESSLVKDNQANNIQPSPLRSPSSLPFEKISKPAPININSASGHLEMNNKRPETYGASYTTGYTTPRKLYDATEHGHFRPSMVDHDEDKYKRRSALEWFGRWFRSRTTHGKHRRRDTNVFYKRWVIVLLLCLIALCTLCILFLKLGRANADSD</sequence>
<evidence type="ECO:0000256" key="9">
    <source>
        <dbReference type="ARBA" id="ARBA00023136"/>
    </source>
</evidence>
<dbReference type="OrthoDB" id="1916590at2759"/>
<keyword evidence="5 11" id="KW-0479">Metal-binding</keyword>
<protein>
    <recommendedName>
        <fullName evidence="3 11">Zinc finger protein-like 1 homolog</fullName>
    </recommendedName>
</protein>
<evidence type="ECO:0000256" key="8">
    <source>
        <dbReference type="ARBA" id="ARBA00022989"/>
    </source>
</evidence>
<dbReference type="InterPro" id="IPR013083">
    <property type="entry name" value="Znf_RING/FYVE/PHD"/>
</dbReference>
<dbReference type="SUPFAM" id="SSF57850">
    <property type="entry name" value="RING/U-box"/>
    <property type="match status" value="1"/>
</dbReference>
<evidence type="ECO:0000256" key="7">
    <source>
        <dbReference type="ARBA" id="ARBA00022833"/>
    </source>
</evidence>
<keyword evidence="7 11" id="KW-0862">Zinc</keyword>
<evidence type="ECO:0000313" key="13">
    <source>
        <dbReference type="EMBL" id="KFM80390.1"/>
    </source>
</evidence>
<dbReference type="PANTHER" id="PTHR12981:SF0">
    <property type="entry name" value="ZINC FINGER PROTEIN-LIKE 1"/>
    <property type="match status" value="1"/>
</dbReference>
<accession>A0A087USQ1</accession>
<dbReference type="Pfam" id="PF25993">
    <property type="entry name" value="zf-B_box_ZFPL1"/>
    <property type="match status" value="1"/>
</dbReference>
<evidence type="ECO:0000259" key="12">
    <source>
        <dbReference type="PROSITE" id="PS50089"/>
    </source>
</evidence>
<feature type="transmembrane region" description="Helical" evidence="11">
    <location>
        <begin position="260"/>
        <end position="279"/>
    </location>
</feature>
<evidence type="ECO:0000256" key="6">
    <source>
        <dbReference type="ARBA" id="ARBA00022771"/>
    </source>
</evidence>
<keyword evidence="14" id="KW-1185">Reference proteome</keyword>
<reference evidence="13 14" key="1">
    <citation type="submission" date="2013-11" db="EMBL/GenBank/DDBJ databases">
        <title>Genome sequencing of Stegodyphus mimosarum.</title>
        <authorList>
            <person name="Bechsgaard J."/>
        </authorList>
    </citation>
    <scope>NUCLEOTIDE SEQUENCE [LARGE SCALE GENOMIC DNA]</scope>
</reference>
<comment type="similarity">
    <text evidence="2 11">Belongs to the ZFPL1 family.</text>
</comment>
<feature type="domain" description="RING-type" evidence="12">
    <location>
        <begin position="53"/>
        <end position="101"/>
    </location>
</feature>
<evidence type="ECO:0000256" key="10">
    <source>
        <dbReference type="PROSITE-ProRule" id="PRU00175"/>
    </source>
</evidence>
<name>A0A087USQ1_STEMI</name>
<dbReference type="Proteomes" id="UP000054359">
    <property type="component" value="Unassembled WGS sequence"/>
</dbReference>
<dbReference type="GO" id="GO:0016020">
    <property type="term" value="C:membrane"/>
    <property type="evidence" value="ECO:0007669"/>
    <property type="project" value="UniProtKB-SubCell"/>
</dbReference>
<comment type="subcellular location">
    <subcellularLocation>
        <location evidence="1 11">Membrane</location>
        <topology evidence="1 11">Single-pass membrane protein</topology>
    </subcellularLocation>
</comment>
<keyword evidence="9 11" id="KW-0472">Membrane</keyword>
<dbReference type="EMBL" id="KK121390">
    <property type="protein sequence ID" value="KFM80390.1"/>
    <property type="molecule type" value="Genomic_DNA"/>
</dbReference>
<keyword evidence="4 11" id="KW-0812">Transmembrane</keyword>
<dbReference type="GO" id="GO:0008270">
    <property type="term" value="F:zinc ion binding"/>
    <property type="evidence" value="ECO:0007669"/>
    <property type="project" value="UniProtKB-UniRule"/>
</dbReference>
<proteinExistence type="inferred from homology"/>
<keyword evidence="8 11" id="KW-1133">Transmembrane helix</keyword>
<feature type="non-terminal residue" evidence="13">
    <location>
        <position position="289"/>
    </location>
</feature>
<dbReference type="PROSITE" id="PS50089">
    <property type="entry name" value="ZF_RING_2"/>
    <property type="match status" value="1"/>
</dbReference>
<organism evidence="13 14">
    <name type="scientific">Stegodyphus mimosarum</name>
    <name type="common">African social velvet spider</name>
    <dbReference type="NCBI Taxonomy" id="407821"/>
    <lineage>
        <taxon>Eukaryota</taxon>
        <taxon>Metazoa</taxon>
        <taxon>Ecdysozoa</taxon>
        <taxon>Arthropoda</taxon>
        <taxon>Chelicerata</taxon>
        <taxon>Arachnida</taxon>
        <taxon>Araneae</taxon>
        <taxon>Araneomorphae</taxon>
        <taxon>Entelegynae</taxon>
        <taxon>Eresoidea</taxon>
        <taxon>Eresidae</taxon>
        <taxon>Stegodyphus</taxon>
    </lineage>
</organism>
<dbReference type="AlphaFoldDB" id="A0A087USQ1"/>
<evidence type="ECO:0000256" key="3">
    <source>
        <dbReference type="ARBA" id="ARBA00013701"/>
    </source>
</evidence>
<evidence type="ECO:0000256" key="1">
    <source>
        <dbReference type="ARBA" id="ARBA00004167"/>
    </source>
</evidence>
<dbReference type="GO" id="GO:0005794">
    <property type="term" value="C:Golgi apparatus"/>
    <property type="evidence" value="ECO:0007669"/>
    <property type="project" value="TreeGrafter"/>
</dbReference>
<dbReference type="STRING" id="407821.A0A087USQ1"/>
<evidence type="ECO:0000256" key="5">
    <source>
        <dbReference type="ARBA" id="ARBA00022723"/>
    </source>
</evidence>
<gene>
    <name evidence="13" type="ORF">X975_22484</name>
</gene>
<dbReference type="Gene3D" id="3.30.40.10">
    <property type="entry name" value="Zinc/RING finger domain, C3HC4 (zinc finger)"/>
    <property type="match status" value="1"/>
</dbReference>
<dbReference type="PANTHER" id="PTHR12981">
    <property type="entry name" value="ZINC FINGER PROTEIN-LIKE 1"/>
    <property type="match status" value="1"/>
</dbReference>
<evidence type="ECO:0000256" key="2">
    <source>
        <dbReference type="ARBA" id="ARBA00005561"/>
    </source>
</evidence>
<dbReference type="Pfam" id="PF25998">
    <property type="entry name" value="U-box_ZFPL1"/>
    <property type="match status" value="1"/>
</dbReference>
<dbReference type="CDD" id="cd16487">
    <property type="entry name" value="mRING-H2-C3DHC3_ZFPL1"/>
    <property type="match status" value="1"/>
</dbReference>
<evidence type="ECO:0000313" key="14">
    <source>
        <dbReference type="Proteomes" id="UP000054359"/>
    </source>
</evidence>
<dbReference type="InterPro" id="IPR058730">
    <property type="entry name" value="U-box_ZFPL1-like"/>
</dbReference>
<evidence type="ECO:0000256" key="11">
    <source>
        <dbReference type="RuleBase" id="RU369078"/>
    </source>
</evidence>
<dbReference type="SMART" id="SM00184">
    <property type="entry name" value="RING"/>
    <property type="match status" value="1"/>
</dbReference>
<evidence type="ECO:0000256" key="4">
    <source>
        <dbReference type="ARBA" id="ARBA00022692"/>
    </source>
</evidence>